<keyword evidence="1" id="KW-0472">Membrane</keyword>
<name>A0A7W7ZL08_9BACT</name>
<dbReference type="EMBL" id="JACHIO010000001">
    <property type="protein sequence ID" value="MBB5061884.1"/>
    <property type="molecule type" value="Genomic_DNA"/>
</dbReference>
<gene>
    <name evidence="2" type="ORF">HDF15_000209</name>
</gene>
<comment type="caution">
    <text evidence="2">The sequence shown here is derived from an EMBL/GenBank/DDBJ whole genome shotgun (WGS) entry which is preliminary data.</text>
</comment>
<keyword evidence="1" id="KW-1133">Transmembrane helix</keyword>
<sequence>MSFIDALVQHLATRFFSQRPALAFLTLSVVLYLLSVIIRWLSRNNGWMKRRVDARIIPGVKDPSQ</sequence>
<organism evidence="2 3">
    <name type="scientific">Granulicella mallensis</name>
    <dbReference type="NCBI Taxonomy" id="940614"/>
    <lineage>
        <taxon>Bacteria</taxon>
        <taxon>Pseudomonadati</taxon>
        <taxon>Acidobacteriota</taxon>
        <taxon>Terriglobia</taxon>
        <taxon>Terriglobales</taxon>
        <taxon>Acidobacteriaceae</taxon>
        <taxon>Granulicella</taxon>
    </lineage>
</organism>
<protein>
    <submittedName>
        <fullName evidence="2">Uncharacterized protein</fullName>
    </submittedName>
</protein>
<feature type="transmembrane region" description="Helical" evidence="1">
    <location>
        <begin position="20"/>
        <end position="41"/>
    </location>
</feature>
<evidence type="ECO:0000256" key="1">
    <source>
        <dbReference type="SAM" id="Phobius"/>
    </source>
</evidence>
<reference evidence="2 3" key="1">
    <citation type="submission" date="2020-08" db="EMBL/GenBank/DDBJ databases">
        <title>Genomic Encyclopedia of Type Strains, Phase IV (KMG-V): Genome sequencing to study the core and pangenomes of soil and plant-associated prokaryotes.</title>
        <authorList>
            <person name="Whitman W."/>
        </authorList>
    </citation>
    <scope>NUCLEOTIDE SEQUENCE [LARGE SCALE GENOMIC DNA]</scope>
    <source>
        <strain evidence="2 3">X5P3</strain>
    </source>
</reference>
<keyword evidence="1" id="KW-0812">Transmembrane</keyword>
<dbReference type="Proteomes" id="UP000584867">
    <property type="component" value="Unassembled WGS sequence"/>
</dbReference>
<evidence type="ECO:0000313" key="3">
    <source>
        <dbReference type="Proteomes" id="UP000584867"/>
    </source>
</evidence>
<dbReference type="AlphaFoldDB" id="A0A7W7ZL08"/>
<evidence type="ECO:0000313" key="2">
    <source>
        <dbReference type="EMBL" id="MBB5061884.1"/>
    </source>
</evidence>
<accession>A0A7W7ZL08</accession>
<proteinExistence type="predicted"/>